<dbReference type="InterPro" id="IPR025302">
    <property type="entry name" value="DrrA1/2-like_C"/>
</dbReference>
<evidence type="ECO:0000256" key="2">
    <source>
        <dbReference type="ARBA" id="ARBA00022448"/>
    </source>
</evidence>
<sequence length="300" mass="33880">MNVLEVCSLEKKYKEKLAVKDISFSLTKGKCTALLGPNGAGKTTTLNMLAGLIKPTSGEIRSPLSKEKDIRTIIGYLPQYPSFFEWMSGEEYLIFQGEIAGISKKDVMKRGNKLLELVGLTEGKKRKIGQYSGGMKQRLGIAQAMIHQPKLLILDEPVSALDPFGRKEVLELLKKLKKETTILFSTHILNDAEQVCDDVLFLHSGNLVEQGSLEEVKHRHQTPQLIVCLERGSKKYLNSIQKRDWVKLANFEENTLFINVENIQSSRDKLFQIIAEEAWPVVKLETSNDSLEEVFMKVVK</sequence>
<keyword evidence="4 6" id="KW-0067">ATP-binding</keyword>
<dbReference type="Gene3D" id="3.40.50.300">
    <property type="entry name" value="P-loop containing nucleotide triphosphate hydrolases"/>
    <property type="match status" value="1"/>
</dbReference>
<comment type="caution">
    <text evidence="6">The sequence shown here is derived from an EMBL/GenBank/DDBJ whole genome shotgun (WGS) entry which is preliminary data.</text>
</comment>
<dbReference type="SMART" id="SM00382">
    <property type="entry name" value="AAA"/>
    <property type="match status" value="1"/>
</dbReference>
<dbReference type="PROSITE" id="PS00211">
    <property type="entry name" value="ABC_TRANSPORTER_1"/>
    <property type="match status" value="1"/>
</dbReference>
<evidence type="ECO:0000313" key="6">
    <source>
        <dbReference type="EMBL" id="MFD2680526.1"/>
    </source>
</evidence>
<dbReference type="InterPro" id="IPR017871">
    <property type="entry name" value="ABC_transporter-like_CS"/>
</dbReference>
<evidence type="ECO:0000259" key="5">
    <source>
        <dbReference type="PROSITE" id="PS50893"/>
    </source>
</evidence>
<evidence type="ECO:0000256" key="3">
    <source>
        <dbReference type="ARBA" id="ARBA00022741"/>
    </source>
</evidence>
<keyword evidence="3" id="KW-0547">Nucleotide-binding</keyword>
<dbReference type="RefSeq" id="WP_377933998.1">
    <property type="nucleotide sequence ID" value="NZ_JBHUMF010000015.1"/>
</dbReference>
<dbReference type="PANTHER" id="PTHR43335">
    <property type="entry name" value="ABC TRANSPORTER, ATP-BINDING PROTEIN"/>
    <property type="match status" value="1"/>
</dbReference>
<dbReference type="PANTHER" id="PTHR43335:SF11">
    <property type="entry name" value="ABC TRANSPORTER RELATED"/>
    <property type="match status" value="1"/>
</dbReference>
<organism evidence="6 7">
    <name type="scientific">Bacillus seohaeanensis</name>
    <dbReference type="NCBI Taxonomy" id="284580"/>
    <lineage>
        <taxon>Bacteria</taxon>
        <taxon>Bacillati</taxon>
        <taxon>Bacillota</taxon>
        <taxon>Bacilli</taxon>
        <taxon>Bacillales</taxon>
        <taxon>Bacillaceae</taxon>
        <taxon>Bacillus</taxon>
    </lineage>
</organism>
<keyword evidence="7" id="KW-1185">Reference proteome</keyword>
<feature type="domain" description="ABC transporter" evidence="5">
    <location>
        <begin position="4"/>
        <end position="229"/>
    </location>
</feature>
<dbReference type="EMBL" id="JBHUMF010000015">
    <property type="protein sequence ID" value="MFD2680526.1"/>
    <property type="molecule type" value="Genomic_DNA"/>
</dbReference>
<proteinExistence type="inferred from homology"/>
<gene>
    <name evidence="6" type="ORF">ACFSUL_07125</name>
</gene>
<dbReference type="PROSITE" id="PS50893">
    <property type="entry name" value="ABC_TRANSPORTER_2"/>
    <property type="match status" value="1"/>
</dbReference>
<dbReference type="InterPro" id="IPR003593">
    <property type="entry name" value="AAA+_ATPase"/>
</dbReference>
<dbReference type="Proteomes" id="UP001597506">
    <property type="component" value="Unassembled WGS sequence"/>
</dbReference>
<dbReference type="GO" id="GO:0005524">
    <property type="term" value="F:ATP binding"/>
    <property type="evidence" value="ECO:0007669"/>
    <property type="project" value="UniProtKB-KW"/>
</dbReference>
<dbReference type="InterPro" id="IPR027417">
    <property type="entry name" value="P-loop_NTPase"/>
</dbReference>
<dbReference type="SUPFAM" id="SSF52540">
    <property type="entry name" value="P-loop containing nucleoside triphosphate hydrolases"/>
    <property type="match status" value="1"/>
</dbReference>
<evidence type="ECO:0000256" key="4">
    <source>
        <dbReference type="ARBA" id="ARBA00022840"/>
    </source>
</evidence>
<dbReference type="CDD" id="cd03230">
    <property type="entry name" value="ABC_DR_subfamily_A"/>
    <property type="match status" value="1"/>
</dbReference>
<evidence type="ECO:0000313" key="7">
    <source>
        <dbReference type="Proteomes" id="UP001597506"/>
    </source>
</evidence>
<dbReference type="Pfam" id="PF00005">
    <property type="entry name" value="ABC_tran"/>
    <property type="match status" value="1"/>
</dbReference>
<comment type="similarity">
    <text evidence="1">Belongs to the ABC transporter superfamily.</text>
</comment>
<evidence type="ECO:0000256" key="1">
    <source>
        <dbReference type="ARBA" id="ARBA00005417"/>
    </source>
</evidence>
<dbReference type="InterPro" id="IPR003439">
    <property type="entry name" value="ABC_transporter-like_ATP-bd"/>
</dbReference>
<reference evidence="7" key="1">
    <citation type="journal article" date="2019" name="Int. J. Syst. Evol. Microbiol.">
        <title>The Global Catalogue of Microorganisms (GCM) 10K type strain sequencing project: providing services to taxonomists for standard genome sequencing and annotation.</title>
        <authorList>
            <consortium name="The Broad Institute Genomics Platform"/>
            <consortium name="The Broad Institute Genome Sequencing Center for Infectious Disease"/>
            <person name="Wu L."/>
            <person name="Ma J."/>
        </authorList>
    </citation>
    <scope>NUCLEOTIDE SEQUENCE [LARGE SCALE GENOMIC DNA]</scope>
    <source>
        <strain evidence="7">KCTC 3913</strain>
    </source>
</reference>
<name>A0ABW5RQD0_9BACI</name>
<dbReference type="Pfam" id="PF13732">
    <property type="entry name" value="DrrA1-3_C"/>
    <property type="match status" value="1"/>
</dbReference>
<protein>
    <submittedName>
        <fullName evidence="6">ATP-binding cassette domain-containing protein</fullName>
    </submittedName>
</protein>
<accession>A0ABW5RQD0</accession>
<keyword evidence="2" id="KW-0813">Transport</keyword>